<evidence type="ECO:0000313" key="1">
    <source>
        <dbReference type="EMBL" id="KRX71557.1"/>
    </source>
</evidence>
<dbReference type="EMBL" id="JYDU01001168">
    <property type="protein sequence ID" value="KRX71557.1"/>
    <property type="molecule type" value="Genomic_DNA"/>
</dbReference>
<accession>A0A0V0W7J5</accession>
<proteinExistence type="predicted"/>
<organism evidence="1 2">
    <name type="scientific">Trichinella pseudospiralis</name>
    <name type="common">Parasitic roundworm</name>
    <dbReference type="NCBI Taxonomy" id="6337"/>
    <lineage>
        <taxon>Eukaryota</taxon>
        <taxon>Metazoa</taxon>
        <taxon>Ecdysozoa</taxon>
        <taxon>Nematoda</taxon>
        <taxon>Enoplea</taxon>
        <taxon>Dorylaimia</taxon>
        <taxon>Trichinellida</taxon>
        <taxon>Trichinellidae</taxon>
        <taxon>Trichinella</taxon>
    </lineage>
</organism>
<sequence>MAPGLTKLQNFCYNKAVFAPAKRVLKNCQNAAVDMIKIRVGGNGANI</sequence>
<dbReference type="Proteomes" id="UP000054815">
    <property type="component" value="Unassembled WGS sequence"/>
</dbReference>
<dbReference type="AlphaFoldDB" id="A0A0V0W7J5"/>
<name>A0A0V0W7J5_TRIPS</name>
<comment type="caution">
    <text evidence="1">The sequence shown here is derived from an EMBL/GenBank/DDBJ whole genome shotgun (WGS) entry which is preliminary data.</text>
</comment>
<protein>
    <submittedName>
        <fullName evidence="1">Uncharacterized protein</fullName>
    </submittedName>
</protein>
<gene>
    <name evidence="1" type="ORF">T4E_9612</name>
</gene>
<evidence type="ECO:0000313" key="2">
    <source>
        <dbReference type="Proteomes" id="UP000054815"/>
    </source>
</evidence>
<reference evidence="1 2" key="1">
    <citation type="submission" date="2015-01" db="EMBL/GenBank/DDBJ databases">
        <title>Evolution of Trichinella species and genotypes.</title>
        <authorList>
            <person name="Korhonen P.K."/>
            <person name="Edoardo P."/>
            <person name="Giuseppe L.R."/>
            <person name="Gasser R.B."/>
        </authorList>
    </citation>
    <scope>NUCLEOTIDE SEQUENCE [LARGE SCALE GENOMIC DNA]</scope>
    <source>
        <strain evidence="1">ISS141</strain>
    </source>
</reference>